<dbReference type="EMBL" id="BTRK01000003">
    <property type="protein sequence ID" value="GMR43601.1"/>
    <property type="molecule type" value="Genomic_DNA"/>
</dbReference>
<organism evidence="1 2">
    <name type="scientific">Pristionchus mayeri</name>
    <dbReference type="NCBI Taxonomy" id="1317129"/>
    <lineage>
        <taxon>Eukaryota</taxon>
        <taxon>Metazoa</taxon>
        <taxon>Ecdysozoa</taxon>
        <taxon>Nematoda</taxon>
        <taxon>Chromadorea</taxon>
        <taxon>Rhabditida</taxon>
        <taxon>Rhabditina</taxon>
        <taxon>Diplogasteromorpha</taxon>
        <taxon>Diplogasteroidea</taxon>
        <taxon>Neodiplogasteridae</taxon>
        <taxon>Pristionchus</taxon>
    </lineage>
</organism>
<evidence type="ECO:0000313" key="2">
    <source>
        <dbReference type="Proteomes" id="UP001328107"/>
    </source>
</evidence>
<dbReference type="Proteomes" id="UP001328107">
    <property type="component" value="Unassembled WGS sequence"/>
</dbReference>
<proteinExistence type="predicted"/>
<gene>
    <name evidence="1" type="ORF">PMAYCL1PPCAC_13796</name>
</gene>
<keyword evidence="2" id="KW-1185">Reference proteome</keyword>
<accession>A0AAN4ZRB6</accession>
<dbReference type="AlphaFoldDB" id="A0AAN4ZRB6"/>
<evidence type="ECO:0000313" key="1">
    <source>
        <dbReference type="EMBL" id="GMR43601.1"/>
    </source>
</evidence>
<comment type="caution">
    <text evidence="1">The sequence shown here is derived from an EMBL/GenBank/DDBJ whole genome shotgun (WGS) entry which is preliminary data.</text>
</comment>
<reference evidence="2" key="1">
    <citation type="submission" date="2022-10" db="EMBL/GenBank/DDBJ databases">
        <title>Genome assembly of Pristionchus species.</title>
        <authorList>
            <person name="Yoshida K."/>
            <person name="Sommer R.J."/>
        </authorList>
    </citation>
    <scope>NUCLEOTIDE SEQUENCE [LARGE SCALE GENOMIC DNA]</scope>
    <source>
        <strain evidence="2">RS5460</strain>
    </source>
</reference>
<name>A0AAN4ZRB6_9BILA</name>
<feature type="non-terminal residue" evidence="1">
    <location>
        <position position="1"/>
    </location>
</feature>
<sequence>ARPAFELICSYLRTAIFALVSSPFRTGVKIFMGREKNRPAVDNAYLTNAQGGLRVEIMLFRVNLPFYDMTNLLGSIPAISKRTLPHSGNETDQSRGPHN</sequence>
<protein>
    <submittedName>
        <fullName evidence="1">Uncharacterized protein</fullName>
    </submittedName>
</protein>